<sequence>MASPENKEAATATGAIRHKKGMRNRLTVCTSGGVNRVHATGTKLKVTSIEAKANRI</sequence>
<dbReference type="EMBL" id="CZQC01000058">
    <property type="protein sequence ID" value="CUS41904.1"/>
    <property type="molecule type" value="Genomic_DNA"/>
</dbReference>
<dbReference type="AlphaFoldDB" id="A0A160TFA3"/>
<reference evidence="1" key="1">
    <citation type="submission" date="2015-10" db="EMBL/GenBank/DDBJ databases">
        <authorList>
            <person name="Gilbert D.G."/>
        </authorList>
    </citation>
    <scope>NUCLEOTIDE SEQUENCE</scope>
</reference>
<evidence type="ECO:0000313" key="1">
    <source>
        <dbReference type="EMBL" id="CUS41904.1"/>
    </source>
</evidence>
<proteinExistence type="predicted"/>
<organism evidence="1">
    <name type="scientific">hydrothermal vent metagenome</name>
    <dbReference type="NCBI Taxonomy" id="652676"/>
    <lineage>
        <taxon>unclassified sequences</taxon>
        <taxon>metagenomes</taxon>
        <taxon>ecological metagenomes</taxon>
    </lineage>
</organism>
<protein>
    <submittedName>
        <fullName evidence="1">Uncharacterized protein</fullName>
    </submittedName>
</protein>
<name>A0A160TFA3_9ZZZZ</name>
<accession>A0A160TFA3</accession>
<gene>
    <name evidence="1" type="ORF">MGWOODY_Tha2952</name>
</gene>